<dbReference type="EMBL" id="UINC01020748">
    <property type="protein sequence ID" value="SVA86822.1"/>
    <property type="molecule type" value="Genomic_DNA"/>
</dbReference>
<feature type="domain" description="Pyruvate phosphate dikinase AMP/ATP-binding" evidence="1">
    <location>
        <begin position="205"/>
        <end position="575"/>
    </location>
</feature>
<dbReference type="AlphaFoldDB" id="A0A381ZD90"/>
<dbReference type="GO" id="GO:0005524">
    <property type="term" value="F:ATP binding"/>
    <property type="evidence" value="ECO:0007669"/>
    <property type="project" value="InterPro"/>
</dbReference>
<dbReference type="Pfam" id="PF01326">
    <property type="entry name" value="PPDK_N"/>
    <property type="match status" value="1"/>
</dbReference>
<protein>
    <recommendedName>
        <fullName evidence="1">Pyruvate phosphate dikinase AMP/ATP-binding domain-containing protein</fullName>
    </recommendedName>
</protein>
<sequence>AEKYFKLYKNNILGIISDIRFSKDGKLHHNAGILFAKYVQSIEKTMPILLQSNEQDALELAKTISPHVLNKKSSTLFSNLRNFIINNLGFGDFVFKTEKGDEINRAGNIEELVELLETIPEESLDYHGARNHFSNWLAARGEFDLATQFRKIKSNEFNSHEERRENLMNMIKESQKSRGAGSVAEFKYTKKSLRANFLRIGSGSLGGKARGLAFANYFWKETNLSEKYADITFRVPKVAVIGTDEFDQFMDVNNLWETALSIDDNRDLEEVFLKGRLSRKLVQTLKELLKEVHYPLAIRSSSLLEDSQYQPLAGMYATYMLPNCHESDKERLSQVCEAVKRVFASTFFQEPKTLMETIVHRHEEEKMAVIIMEMVGQKHGEYFYPTFSGVAQSYNYYPVSYMQREEGIAFTAIGLGKTIVDGGQALRFSPKYPNILPQYFSIKSTIANTQNTFYALNLKNGKNPLREGEKNNLEHLHLEDAERHGTLKYTASVICDEDGIIRDSLKNKGRRVITFSPILKFQAFPLAEILQDILELCQTAMGCPVEIEFAINMYNTPDIQDEFCLLQIKPMVVGGLQKTDYLQLNEKKDVLCSSEMALGDGIIDTVRNIICVDFNTFDRSLTRNIAKEIDVINRQMGNDNPYLLIGPGRWGTADPWLGIPVNWKQISHAKVIVELGIEELNPEPSFGSHFFQNVTSLRIGYFTLQHIDKGGDLDLDWLKSQPVKQATKFIRWIQLEEPLHIRIDGSTGEGIILKPQPKKEEIMNEEESSGI</sequence>
<evidence type="ECO:0000259" key="1">
    <source>
        <dbReference type="Pfam" id="PF01326"/>
    </source>
</evidence>
<accession>A0A381ZD90</accession>
<proteinExistence type="predicted"/>
<dbReference type="InterPro" id="IPR002192">
    <property type="entry name" value="PPDK_AMP/ATP-bd"/>
</dbReference>
<dbReference type="SUPFAM" id="SSF56059">
    <property type="entry name" value="Glutathione synthetase ATP-binding domain-like"/>
    <property type="match status" value="1"/>
</dbReference>
<dbReference type="InterPro" id="IPR013815">
    <property type="entry name" value="ATP_grasp_subdomain_1"/>
</dbReference>
<feature type="non-terminal residue" evidence="2">
    <location>
        <position position="1"/>
    </location>
</feature>
<organism evidence="2">
    <name type="scientific">marine metagenome</name>
    <dbReference type="NCBI Taxonomy" id="408172"/>
    <lineage>
        <taxon>unclassified sequences</taxon>
        <taxon>metagenomes</taxon>
        <taxon>ecological metagenomes</taxon>
    </lineage>
</organism>
<dbReference type="Gene3D" id="3.30.1490.20">
    <property type="entry name" value="ATP-grasp fold, A domain"/>
    <property type="match status" value="1"/>
</dbReference>
<name>A0A381ZD90_9ZZZZ</name>
<reference evidence="2" key="1">
    <citation type="submission" date="2018-05" db="EMBL/GenBank/DDBJ databases">
        <authorList>
            <person name="Lanie J.A."/>
            <person name="Ng W.-L."/>
            <person name="Kazmierczak K.M."/>
            <person name="Andrzejewski T.M."/>
            <person name="Davidsen T.M."/>
            <person name="Wayne K.J."/>
            <person name="Tettelin H."/>
            <person name="Glass J.I."/>
            <person name="Rusch D."/>
            <person name="Podicherti R."/>
            <person name="Tsui H.-C.T."/>
            <person name="Winkler M.E."/>
        </authorList>
    </citation>
    <scope>NUCLEOTIDE SEQUENCE</scope>
</reference>
<dbReference type="GO" id="GO:0016301">
    <property type="term" value="F:kinase activity"/>
    <property type="evidence" value="ECO:0007669"/>
    <property type="project" value="InterPro"/>
</dbReference>
<evidence type="ECO:0000313" key="2">
    <source>
        <dbReference type="EMBL" id="SVA86822.1"/>
    </source>
</evidence>
<gene>
    <name evidence="2" type="ORF">METZ01_LOCUS139676</name>
</gene>